<proteinExistence type="inferred from homology"/>
<reference evidence="7 8" key="1">
    <citation type="submission" date="2019-02" db="EMBL/GenBank/DDBJ databases">
        <title>Paenibacillus sp. nov., isolated from surface-sterilized tissue of Thalictrum simplex L.</title>
        <authorList>
            <person name="Tuo L."/>
        </authorList>
    </citation>
    <scope>NUCLEOTIDE SEQUENCE [LARGE SCALE GENOMIC DNA]</scope>
    <source>
        <strain evidence="7 8">N2SHLJ1</strain>
    </source>
</reference>
<keyword evidence="4" id="KW-0456">Lyase</keyword>
<dbReference type="EMBL" id="SIRE01000022">
    <property type="protein sequence ID" value="TBL72934.1"/>
    <property type="molecule type" value="Genomic_DNA"/>
</dbReference>
<comment type="similarity">
    <text evidence="5">Belongs to the class-II pyridoxal-phosphate-dependent aminotransferase family. MalY/PatB cystathionine beta-lyase subfamily.</text>
</comment>
<organism evidence="7 8">
    <name type="scientific">Paenibacillus thalictri</name>
    <dbReference type="NCBI Taxonomy" id="2527873"/>
    <lineage>
        <taxon>Bacteria</taxon>
        <taxon>Bacillati</taxon>
        <taxon>Bacillota</taxon>
        <taxon>Bacilli</taxon>
        <taxon>Bacillales</taxon>
        <taxon>Paenibacillaceae</taxon>
        <taxon>Paenibacillus</taxon>
    </lineage>
</organism>
<comment type="cofactor">
    <cofactor evidence="1">
        <name>pyridoxal 5'-phosphate</name>
        <dbReference type="ChEBI" id="CHEBI:597326"/>
    </cofactor>
</comment>
<gene>
    <name evidence="7" type="ORF">EYB31_27260</name>
</gene>
<dbReference type="Proteomes" id="UP000293142">
    <property type="component" value="Unassembled WGS sequence"/>
</dbReference>
<sequence length="395" mass="45275">MKYDFDRVIERKGTNSSKWDQLEKLFGAPDVLPMWVADMDFEAPPEVVEALEKRANHGIFGYTVRPQSYYDAYMQWQKDRHGWKIEQEWICTCPGVVTAISMIIDVLTAPGDRIMVQVPVYHPFYDMIALNGREIVRNPLRLENGRYTMDFELIERQFAEDQVKALLLCNPHNPVGRVWTSEELTRLSELCIKYNIMVFSDEIHKDIVYKGHNHIPIASLSEISAQQTVTFTAPSKTFNIAGLQSSTLIIPNKEWRQKYIRKQKTLALDMENCFAAVAAECCYTSGGPWLDALLAYLEENRDTVLRFVEQELPEVTAFRSEGTYLVWMDCRNISPSGAELKKLMFREAGVAFSEGSGFGKEGEGFVRVNIGCPRPLLLEGLQRFADAVHRRRPQQ</sequence>
<dbReference type="InterPro" id="IPR051798">
    <property type="entry name" value="Class-II_PLP-Dep_Aminotrans"/>
</dbReference>
<evidence type="ECO:0000256" key="5">
    <source>
        <dbReference type="ARBA" id="ARBA00037974"/>
    </source>
</evidence>
<dbReference type="PANTHER" id="PTHR43525:SF1">
    <property type="entry name" value="PROTEIN MALY"/>
    <property type="match status" value="1"/>
</dbReference>
<evidence type="ECO:0000313" key="8">
    <source>
        <dbReference type="Proteomes" id="UP000293142"/>
    </source>
</evidence>
<dbReference type="AlphaFoldDB" id="A0A4Q9DI80"/>
<keyword evidence="7" id="KW-0808">Transferase</keyword>
<dbReference type="RefSeq" id="WP_131016653.1">
    <property type="nucleotide sequence ID" value="NZ_SIRE01000022.1"/>
</dbReference>
<dbReference type="InterPro" id="IPR015422">
    <property type="entry name" value="PyrdxlP-dep_Trfase_small"/>
</dbReference>
<dbReference type="NCBIfam" id="TIGR04350">
    <property type="entry name" value="C_S_lyase_PatB"/>
    <property type="match status" value="1"/>
</dbReference>
<keyword evidence="8" id="KW-1185">Reference proteome</keyword>
<dbReference type="Gene3D" id="3.40.640.10">
    <property type="entry name" value="Type I PLP-dependent aspartate aminotransferase-like (Major domain)"/>
    <property type="match status" value="1"/>
</dbReference>
<evidence type="ECO:0000256" key="4">
    <source>
        <dbReference type="ARBA" id="ARBA00023239"/>
    </source>
</evidence>
<dbReference type="InterPro" id="IPR027619">
    <property type="entry name" value="C-S_lyase_PatB-like"/>
</dbReference>
<accession>A0A4Q9DI80</accession>
<dbReference type="CDD" id="cd00609">
    <property type="entry name" value="AAT_like"/>
    <property type="match status" value="1"/>
</dbReference>
<evidence type="ECO:0000256" key="2">
    <source>
        <dbReference type="ARBA" id="ARBA00012224"/>
    </source>
</evidence>
<keyword evidence="3" id="KW-0663">Pyridoxal phosphate</keyword>
<feature type="domain" description="Aminotransferase class I/classII large" evidence="6">
    <location>
        <begin position="33"/>
        <end position="383"/>
    </location>
</feature>
<dbReference type="Gene3D" id="3.90.1150.10">
    <property type="entry name" value="Aspartate Aminotransferase, domain 1"/>
    <property type="match status" value="1"/>
</dbReference>
<evidence type="ECO:0000256" key="3">
    <source>
        <dbReference type="ARBA" id="ARBA00022898"/>
    </source>
</evidence>
<dbReference type="GO" id="GO:0047804">
    <property type="term" value="F:cysteine-S-conjugate beta-lyase activity"/>
    <property type="evidence" value="ECO:0007669"/>
    <property type="project" value="UniProtKB-EC"/>
</dbReference>
<name>A0A4Q9DI80_9BACL</name>
<protein>
    <recommendedName>
        <fullName evidence="2">cysteine-S-conjugate beta-lyase</fullName>
        <ecNumber evidence="2">4.4.1.13</ecNumber>
    </recommendedName>
</protein>
<dbReference type="EC" id="4.4.1.13" evidence="2"/>
<dbReference type="Pfam" id="PF00155">
    <property type="entry name" value="Aminotran_1_2"/>
    <property type="match status" value="1"/>
</dbReference>
<keyword evidence="7" id="KW-0032">Aminotransferase</keyword>
<dbReference type="GO" id="GO:0030170">
    <property type="term" value="F:pyridoxal phosphate binding"/>
    <property type="evidence" value="ECO:0007669"/>
    <property type="project" value="InterPro"/>
</dbReference>
<dbReference type="InterPro" id="IPR015424">
    <property type="entry name" value="PyrdxlP-dep_Trfase"/>
</dbReference>
<dbReference type="PANTHER" id="PTHR43525">
    <property type="entry name" value="PROTEIN MALY"/>
    <property type="match status" value="1"/>
</dbReference>
<dbReference type="InterPro" id="IPR015421">
    <property type="entry name" value="PyrdxlP-dep_Trfase_major"/>
</dbReference>
<dbReference type="SUPFAM" id="SSF53383">
    <property type="entry name" value="PLP-dependent transferases"/>
    <property type="match status" value="1"/>
</dbReference>
<dbReference type="OrthoDB" id="9802872at2"/>
<evidence type="ECO:0000256" key="1">
    <source>
        <dbReference type="ARBA" id="ARBA00001933"/>
    </source>
</evidence>
<evidence type="ECO:0000259" key="6">
    <source>
        <dbReference type="Pfam" id="PF00155"/>
    </source>
</evidence>
<dbReference type="GO" id="GO:0008483">
    <property type="term" value="F:transaminase activity"/>
    <property type="evidence" value="ECO:0007669"/>
    <property type="project" value="UniProtKB-KW"/>
</dbReference>
<comment type="caution">
    <text evidence="7">The sequence shown here is derived from an EMBL/GenBank/DDBJ whole genome shotgun (WGS) entry which is preliminary data.</text>
</comment>
<dbReference type="InterPro" id="IPR004839">
    <property type="entry name" value="Aminotransferase_I/II_large"/>
</dbReference>
<evidence type="ECO:0000313" key="7">
    <source>
        <dbReference type="EMBL" id="TBL72934.1"/>
    </source>
</evidence>